<feature type="region of interest" description="Disordered" evidence="1">
    <location>
        <begin position="25"/>
        <end position="46"/>
    </location>
</feature>
<accession>A0A8C7AR73</accession>
<sequence length="114" mass="11874">MSCQQNQQRCKFPVKCLPRCSPKWPLQAPQAPQTPQASQGPQASAPCPAPCPAACPPPAPSCCVPSCCITGFRSCCSLGYHGLPGVCLGQPQPSSWERESSGCSSYCHGFGGCS</sequence>
<reference evidence="2" key="1">
    <citation type="submission" date="2025-08" db="UniProtKB">
        <authorList>
            <consortium name="Ensembl"/>
        </authorList>
    </citation>
    <scope>IDENTIFICATION</scope>
</reference>
<gene>
    <name evidence="2" type="primary">LOC122898844</name>
</gene>
<keyword evidence="3" id="KW-1185">Reference proteome</keyword>
<feature type="compositionally biased region" description="Low complexity" evidence="1">
    <location>
        <begin position="27"/>
        <end position="46"/>
    </location>
</feature>
<evidence type="ECO:0000256" key="1">
    <source>
        <dbReference type="SAM" id="MobiDB-lite"/>
    </source>
</evidence>
<proteinExistence type="predicted"/>
<protein>
    <submittedName>
        <fullName evidence="2">Uncharacterized protein</fullName>
    </submittedName>
</protein>
<reference evidence="2" key="2">
    <citation type="submission" date="2025-09" db="UniProtKB">
        <authorList>
            <consortium name="Ensembl"/>
        </authorList>
    </citation>
    <scope>IDENTIFICATION</scope>
</reference>
<dbReference type="Ensembl" id="ENSNVIT00000011006.1">
    <property type="protein sequence ID" value="ENSNVIP00000009413.1"/>
    <property type="gene ID" value="ENSNVIG00000007444.1"/>
</dbReference>
<organism evidence="2 3">
    <name type="scientific">Neovison vison</name>
    <name type="common">American mink</name>
    <name type="synonym">Mustela vison</name>
    <dbReference type="NCBI Taxonomy" id="452646"/>
    <lineage>
        <taxon>Eukaryota</taxon>
        <taxon>Metazoa</taxon>
        <taxon>Chordata</taxon>
        <taxon>Craniata</taxon>
        <taxon>Vertebrata</taxon>
        <taxon>Euteleostomi</taxon>
        <taxon>Mammalia</taxon>
        <taxon>Eutheria</taxon>
        <taxon>Laurasiatheria</taxon>
        <taxon>Carnivora</taxon>
        <taxon>Caniformia</taxon>
        <taxon>Musteloidea</taxon>
        <taxon>Mustelidae</taxon>
        <taxon>Mustelinae</taxon>
        <taxon>Neogale</taxon>
    </lineage>
</organism>
<dbReference type="GeneTree" id="ENSGT00780000122937"/>
<name>A0A8C7AR73_NEOVI</name>
<dbReference type="RefSeq" id="XP_044092461.1">
    <property type="nucleotide sequence ID" value="XM_044236526.1"/>
</dbReference>
<dbReference type="KEGG" id="nvs:122898844"/>
<dbReference type="AlphaFoldDB" id="A0A8C7AR73"/>
<dbReference type="Proteomes" id="UP000694425">
    <property type="component" value="Unplaced"/>
</dbReference>
<evidence type="ECO:0000313" key="3">
    <source>
        <dbReference type="Proteomes" id="UP000694425"/>
    </source>
</evidence>
<evidence type="ECO:0000313" key="2">
    <source>
        <dbReference type="Ensembl" id="ENSNVIP00000009413.1"/>
    </source>
</evidence>
<dbReference type="GeneID" id="122898844"/>